<keyword evidence="5 6" id="KW-0472">Membrane</keyword>
<name>A0A518CME2_9PLAN</name>
<feature type="transmembrane region" description="Helical" evidence="6">
    <location>
        <begin position="240"/>
        <end position="262"/>
    </location>
</feature>
<evidence type="ECO:0000256" key="6">
    <source>
        <dbReference type="SAM" id="Phobius"/>
    </source>
</evidence>
<feature type="transmembrane region" description="Helical" evidence="6">
    <location>
        <begin position="326"/>
        <end position="345"/>
    </location>
</feature>
<keyword evidence="2" id="KW-0813">Transport</keyword>
<accession>A0A518CME2</accession>
<comment type="subcellular location">
    <subcellularLocation>
        <location evidence="1">Membrane</location>
        <topology evidence="1">Multi-pass membrane protein</topology>
    </subcellularLocation>
</comment>
<dbReference type="OrthoDB" id="9766267at2"/>
<dbReference type="PANTHER" id="PTHR10283:SF92">
    <property type="entry name" value="LOW-AFFINITY PHOSPHATE TRANSPORTER PHO91"/>
    <property type="match status" value="1"/>
</dbReference>
<dbReference type="Pfam" id="PF03600">
    <property type="entry name" value="CitMHS"/>
    <property type="match status" value="1"/>
</dbReference>
<dbReference type="InterPro" id="IPR001898">
    <property type="entry name" value="SLC13A/DASS"/>
</dbReference>
<proteinExistence type="predicted"/>
<feature type="transmembrane region" description="Helical" evidence="6">
    <location>
        <begin position="392"/>
        <end position="419"/>
    </location>
</feature>
<dbReference type="AlphaFoldDB" id="A0A518CME2"/>
<feature type="domain" description="Citrate transporter-like" evidence="7">
    <location>
        <begin position="71"/>
        <end position="443"/>
    </location>
</feature>
<evidence type="ECO:0000256" key="1">
    <source>
        <dbReference type="ARBA" id="ARBA00004141"/>
    </source>
</evidence>
<dbReference type="RefSeq" id="WP_144995685.1">
    <property type="nucleotide sequence ID" value="NZ_CP036281.1"/>
</dbReference>
<feature type="transmembrane region" description="Helical" evidence="6">
    <location>
        <begin position="113"/>
        <end position="133"/>
    </location>
</feature>
<dbReference type="NCBIfam" id="TIGR00785">
    <property type="entry name" value="dass"/>
    <property type="match status" value="1"/>
</dbReference>
<sequence length="494" mass="53643">MPYSPNDPQIRHEVAGSIFRMLEIKSPHKVWIFLFCLLLSTTIAYIVPDSTDLEPAARRALFILLFAGSLWVSDAIPAFAVGILIIGLQIALLGQPGDVYAETPRDWEEFVKVLGHPLIWLFFGGFVLAAGMSKTSLDYLLANKLILRKNTTPLSLMLSVLGATFLLSMFISNTATSAMILAMLRPVWSKSHTGNYVTGLVLVVSLGANLGGMGSLIGTPPNAIAVGSLQELEPAISISFLHWMMYGLPPALLLIFLLTFYLKKQYLTGDVSINQILEQMTVPRMTGTSTDTDHEIHHIARWQRLTVSGTCLITILLWMTGQWHGLPTAVVSFIPIVVFTTTGVLTARDVRSLQYDVLFLLAGGLALGQTITMTGLSGWMVEHLPTDSISSFWLILLLGYTTVLFSNFMSNTAGANILIPLGVSLNPDMQLETAVVIALCASAAMCLPVATPPNAMVYATEKCGSRDFLKLGLILGLIAPPICAAWVTLLGMIF</sequence>
<evidence type="ECO:0000256" key="2">
    <source>
        <dbReference type="ARBA" id="ARBA00022448"/>
    </source>
</evidence>
<evidence type="ECO:0000313" key="9">
    <source>
        <dbReference type="Proteomes" id="UP000317178"/>
    </source>
</evidence>
<feature type="transmembrane region" description="Helical" evidence="6">
    <location>
        <begin position="357"/>
        <end position="380"/>
    </location>
</feature>
<reference evidence="8 9" key="1">
    <citation type="submission" date="2019-02" db="EMBL/GenBank/DDBJ databases">
        <title>Deep-cultivation of Planctomycetes and their phenomic and genomic characterization uncovers novel biology.</title>
        <authorList>
            <person name="Wiegand S."/>
            <person name="Jogler M."/>
            <person name="Boedeker C."/>
            <person name="Pinto D."/>
            <person name="Vollmers J."/>
            <person name="Rivas-Marin E."/>
            <person name="Kohn T."/>
            <person name="Peeters S.H."/>
            <person name="Heuer A."/>
            <person name="Rast P."/>
            <person name="Oberbeckmann S."/>
            <person name="Bunk B."/>
            <person name="Jeske O."/>
            <person name="Meyerdierks A."/>
            <person name="Storesund J.E."/>
            <person name="Kallscheuer N."/>
            <person name="Luecker S."/>
            <person name="Lage O.M."/>
            <person name="Pohl T."/>
            <person name="Merkel B.J."/>
            <person name="Hornburger P."/>
            <person name="Mueller R.-W."/>
            <person name="Bruemmer F."/>
            <person name="Labrenz M."/>
            <person name="Spormann A.M."/>
            <person name="Op den Camp H."/>
            <person name="Overmann J."/>
            <person name="Amann R."/>
            <person name="Jetten M.S.M."/>
            <person name="Mascher T."/>
            <person name="Medema M.H."/>
            <person name="Devos D.P."/>
            <person name="Kaster A.-K."/>
            <person name="Ovreas L."/>
            <person name="Rohde M."/>
            <person name="Galperin M.Y."/>
            <person name="Jogler C."/>
        </authorList>
    </citation>
    <scope>NUCLEOTIDE SEQUENCE [LARGE SCALE GENOMIC DNA]</scope>
    <source>
        <strain evidence="8 9">Pla110</strain>
    </source>
</reference>
<evidence type="ECO:0000256" key="3">
    <source>
        <dbReference type="ARBA" id="ARBA00022692"/>
    </source>
</evidence>
<dbReference type="GO" id="GO:0005886">
    <property type="term" value="C:plasma membrane"/>
    <property type="evidence" value="ECO:0007669"/>
    <property type="project" value="TreeGrafter"/>
</dbReference>
<evidence type="ECO:0000259" key="7">
    <source>
        <dbReference type="Pfam" id="PF03600"/>
    </source>
</evidence>
<feature type="transmembrane region" description="Helical" evidence="6">
    <location>
        <begin position="431"/>
        <end position="451"/>
    </location>
</feature>
<feature type="transmembrane region" description="Helical" evidence="6">
    <location>
        <begin position="153"/>
        <end position="184"/>
    </location>
</feature>
<keyword evidence="4 6" id="KW-1133">Transmembrane helix</keyword>
<keyword evidence="9" id="KW-1185">Reference proteome</keyword>
<dbReference type="InterPro" id="IPR004680">
    <property type="entry name" value="Cit_transptr-like_dom"/>
</dbReference>
<dbReference type="KEGG" id="plon:Pla110_21290"/>
<feature type="transmembrane region" description="Helical" evidence="6">
    <location>
        <begin position="471"/>
        <end position="493"/>
    </location>
</feature>
<dbReference type="EMBL" id="CP036281">
    <property type="protein sequence ID" value="QDU80400.1"/>
    <property type="molecule type" value="Genomic_DNA"/>
</dbReference>
<feature type="transmembrane region" description="Helical" evidence="6">
    <location>
        <begin position="196"/>
        <end position="220"/>
    </location>
</feature>
<gene>
    <name evidence="8" type="primary">sdcS_2</name>
    <name evidence="8" type="ORF">Pla110_21290</name>
</gene>
<dbReference type="GO" id="GO:0005315">
    <property type="term" value="F:phosphate transmembrane transporter activity"/>
    <property type="evidence" value="ECO:0007669"/>
    <property type="project" value="TreeGrafter"/>
</dbReference>
<evidence type="ECO:0000313" key="8">
    <source>
        <dbReference type="EMBL" id="QDU80400.1"/>
    </source>
</evidence>
<dbReference type="PANTHER" id="PTHR10283">
    <property type="entry name" value="SOLUTE CARRIER FAMILY 13 MEMBER"/>
    <property type="match status" value="1"/>
</dbReference>
<keyword evidence="3 6" id="KW-0812">Transmembrane</keyword>
<dbReference type="Proteomes" id="UP000317178">
    <property type="component" value="Chromosome"/>
</dbReference>
<feature type="transmembrane region" description="Helical" evidence="6">
    <location>
        <begin position="30"/>
        <end position="48"/>
    </location>
</feature>
<protein>
    <submittedName>
        <fullName evidence="8">Sodium-dependent dicarboxylate transporter SdcS</fullName>
    </submittedName>
</protein>
<organism evidence="8 9">
    <name type="scientific">Polystyrenella longa</name>
    <dbReference type="NCBI Taxonomy" id="2528007"/>
    <lineage>
        <taxon>Bacteria</taxon>
        <taxon>Pseudomonadati</taxon>
        <taxon>Planctomycetota</taxon>
        <taxon>Planctomycetia</taxon>
        <taxon>Planctomycetales</taxon>
        <taxon>Planctomycetaceae</taxon>
        <taxon>Polystyrenella</taxon>
    </lineage>
</organism>
<evidence type="ECO:0000256" key="5">
    <source>
        <dbReference type="ARBA" id="ARBA00023136"/>
    </source>
</evidence>
<evidence type="ECO:0000256" key="4">
    <source>
        <dbReference type="ARBA" id="ARBA00022989"/>
    </source>
</evidence>
<feature type="transmembrane region" description="Helical" evidence="6">
    <location>
        <begin position="60"/>
        <end position="93"/>
    </location>
</feature>